<accession>A0A7G9YWY3</accession>
<dbReference type="AlphaFoldDB" id="A0A7G9YWY3"/>
<name>A0A7G9YWY3_9EURY</name>
<protein>
    <submittedName>
        <fullName evidence="1">Uncharacterized protein</fullName>
    </submittedName>
</protein>
<reference evidence="1" key="1">
    <citation type="submission" date="2020-06" db="EMBL/GenBank/DDBJ databases">
        <title>Unique genomic features of the anaerobic methanotrophic archaea.</title>
        <authorList>
            <person name="Chadwick G.L."/>
            <person name="Skennerton C.T."/>
            <person name="Laso-Perez R."/>
            <person name="Leu A.O."/>
            <person name="Speth D.R."/>
            <person name="Yu H."/>
            <person name="Morgan-Lang C."/>
            <person name="Hatzenpichler R."/>
            <person name="Goudeau D."/>
            <person name="Malmstrom R."/>
            <person name="Brazelton W.J."/>
            <person name="Woyke T."/>
            <person name="Hallam S.J."/>
            <person name="Tyson G.W."/>
            <person name="Wegener G."/>
            <person name="Boetius A."/>
            <person name="Orphan V."/>
        </authorList>
    </citation>
    <scope>NUCLEOTIDE SEQUENCE</scope>
</reference>
<gene>
    <name evidence="1" type="ORF">BJKGENCM_00006</name>
</gene>
<proteinExistence type="predicted"/>
<organism evidence="1">
    <name type="scientific">Candidatus Methanophagaceae archaeon ANME-1 ERB6</name>
    <dbReference type="NCBI Taxonomy" id="2759912"/>
    <lineage>
        <taxon>Archaea</taxon>
        <taxon>Methanobacteriati</taxon>
        <taxon>Methanobacteriota</taxon>
        <taxon>Stenosarchaea group</taxon>
        <taxon>Methanomicrobia</taxon>
        <taxon>Candidatus Methanophagales</taxon>
        <taxon>Candidatus Methanophagaceae</taxon>
    </lineage>
</organism>
<dbReference type="EMBL" id="MT631513">
    <property type="protein sequence ID" value="QNO52517.1"/>
    <property type="molecule type" value="Genomic_DNA"/>
</dbReference>
<evidence type="ECO:0000313" key="1">
    <source>
        <dbReference type="EMBL" id="QNO52517.1"/>
    </source>
</evidence>
<sequence length="103" mass="12009">MSVLFEVVSMLGRRIRITRSYWGVISSKKHPSVANMANEARLALIYPFEVRGSRQDSNVFLYYRKLNSKFLCTVAKHLNDEGFIVTVYTTYKIKRGEVLWKKS</sequence>